<reference evidence="1" key="1">
    <citation type="submission" date="2020-06" db="EMBL/GenBank/DDBJ databases">
        <authorList>
            <person name="Li T."/>
            <person name="Hu X."/>
            <person name="Zhang T."/>
            <person name="Song X."/>
            <person name="Zhang H."/>
            <person name="Dai N."/>
            <person name="Sheng W."/>
            <person name="Hou X."/>
            <person name="Wei L."/>
        </authorList>
    </citation>
    <scope>NUCLEOTIDE SEQUENCE</scope>
    <source>
        <strain evidence="1">3651</strain>
        <tissue evidence="1">Leaf</tissue>
    </source>
</reference>
<organism evidence="1 2">
    <name type="scientific">Sesamum alatum</name>
    <dbReference type="NCBI Taxonomy" id="300844"/>
    <lineage>
        <taxon>Eukaryota</taxon>
        <taxon>Viridiplantae</taxon>
        <taxon>Streptophyta</taxon>
        <taxon>Embryophyta</taxon>
        <taxon>Tracheophyta</taxon>
        <taxon>Spermatophyta</taxon>
        <taxon>Magnoliopsida</taxon>
        <taxon>eudicotyledons</taxon>
        <taxon>Gunneridae</taxon>
        <taxon>Pentapetalae</taxon>
        <taxon>asterids</taxon>
        <taxon>lamiids</taxon>
        <taxon>Lamiales</taxon>
        <taxon>Pedaliaceae</taxon>
        <taxon>Sesamum</taxon>
    </lineage>
</organism>
<accession>A0AAE1XR59</accession>
<dbReference type="Proteomes" id="UP001293254">
    <property type="component" value="Unassembled WGS sequence"/>
</dbReference>
<dbReference type="EMBL" id="JACGWO010000011">
    <property type="protein sequence ID" value="KAK4416041.1"/>
    <property type="molecule type" value="Genomic_DNA"/>
</dbReference>
<gene>
    <name evidence="1" type="ORF">Salat_2711500</name>
</gene>
<reference evidence="1" key="2">
    <citation type="journal article" date="2024" name="Plant">
        <title>Genomic evolution and insights into agronomic trait innovations of Sesamum species.</title>
        <authorList>
            <person name="Miao H."/>
            <person name="Wang L."/>
            <person name="Qu L."/>
            <person name="Liu H."/>
            <person name="Sun Y."/>
            <person name="Le M."/>
            <person name="Wang Q."/>
            <person name="Wei S."/>
            <person name="Zheng Y."/>
            <person name="Lin W."/>
            <person name="Duan Y."/>
            <person name="Cao H."/>
            <person name="Xiong S."/>
            <person name="Wang X."/>
            <person name="Wei L."/>
            <person name="Li C."/>
            <person name="Ma Q."/>
            <person name="Ju M."/>
            <person name="Zhao R."/>
            <person name="Li G."/>
            <person name="Mu C."/>
            <person name="Tian Q."/>
            <person name="Mei H."/>
            <person name="Zhang T."/>
            <person name="Gao T."/>
            <person name="Zhang H."/>
        </authorList>
    </citation>
    <scope>NUCLEOTIDE SEQUENCE</scope>
    <source>
        <strain evidence="1">3651</strain>
    </source>
</reference>
<comment type="caution">
    <text evidence="1">The sequence shown here is derived from an EMBL/GenBank/DDBJ whole genome shotgun (WGS) entry which is preliminary data.</text>
</comment>
<dbReference type="AlphaFoldDB" id="A0AAE1XR59"/>
<evidence type="ECO:0000313" key="1">
    <source>
        <dbReference type="EMBL" id="KAK4416041.1"/>
    </source>
</evidence>
<proteinExistence type="predicted"/>
<name>A0AAE1XR59_9LAMI</name>
<evidence type="ECO:0000313" key="2">
    <source>
        <dbReference type="Proteomes" id="UP001293254"/>
    </source>
</evidence>
<keyword evidence="2" id="KW-1185">Reference proteome</keyword>
<protein>
    <submittedName>
        <fullName evidence="1">Uncharacterized protein</fullName>
    </submittedName>
</protein>
<sequence length="120" mass="13590">MSRPGRRVFNMVRAVNRFDVESLSSRSMMGLGHFFLDQNSTTLATITAMLEKMRGRARSWRLLASTPRVSHGSVFYMDEFSTCLEQFKNLGNLPPRFDFSFLNIRVDGFGRTSGDRPSGG</sequence>